<comment type="catalytic activity">
    <reaction evidence="8 9">
        <text>(R)-4'-phosphopantetheine + ATP + H(+) = 3'-dephospho-CoA + diphosphate</text>
        <dbReference type="Rhea" id="RHEA:19801"/>
        <dbReference type="ChEBI" id="CHEBI:15378"/>
        <dbReference type="ChEBI" id="CHEBI:30616"/>
        <dbReference type="ChEBI" id="CHEBI:33019"/>
        <dbReference type="ChEBI" id="CHEBI:57328"/>
        <dbReference type="ChEBI" id="CHEBI:61723"/>
        <dbReference type="EC" id="2.7.7.3"/>
    </reaction>
</comment>
<evidence type="ECO:0000256" key="7">
    <source>
        <dbReference type="ARBA" id="ARBA00022993"/>
    </source>
</evidence>
<dbReference type="InterPro" id="IPR004821">
    <property type="entry name" value="Cyt_trans-like"/>
</dbReference>
<evidence type="ECO:0000256" key="1">
    <source>
        <dbReference type="ARBA" id="ARBA00022490"/>
    </source>
</evidence>
<dbReference type="KEGG" id="tdf:H9L22_07650"/>
<gene>
    <name evidence="9 12" type="primary">coaD</name>
    <name evidence="12" type="ORF">H9L22_07650</name>
</gene>
<organism evidence="12 13">
    <name type="scientific">Tessaracoccus defluvii</name>
    <dbReference type="NCBI Taxonomy" id="1285901"/>
    <lineage>
        <taxon>Bacteria</taxon>
        <taxon>Bacillati</taxon>
        <taxon>Actinomycetota</taxon>
        <taxon>Actinomycetes</taxon>
        <taxon>Propionibacteriales</taxon>
        <taxon>Propionibacteriaceae</taxon>
        <taxon>Tessaracoccus</taxon>
    </lineage>
</organism>
<reference evidence="12 13" key="1">
    <citation type="submission" date="2020-08" db="EMBL/GenBank/DDBJ databases">
        <title>Genome sequence of Tessaracoccus defluvii JCM 17540T.</title>
        <authorList>
            <person name="Hyun D.-W."/>
            <person name="Bae J.-W."/>
        </authorList>
    </citation>
    <scope>NUCLEOTIDE SEQUENCE [LARGE SCALE GENOMIC DNA]</scope>
    <source>
        <strain evidence="12 13">JCM 17540</strain>
    </source>
</reference>
<dbReference type="AlphaFoldDB" id="A0A7H0H9C8"/>
<keyword evidence="2 9" id="KW-0808">Transferase</keyword>
<dbReference type="PANTHER" id="PTHR21342:SF1">
    <property type="entry name" value="PHOSPHOPANTETHEINE ADENYLYLTRANSFERASE"/>
    <property type="match status" value="1"/>
</dbReference>
<sequence>MKVLVPGSFDPITVGHLDIVRRAHALFGEVVVAIGNNSTKSYLFSFEERVALVEGATAGLGGITVEAMDGLLVDFCNDRGIPAVVKGLRFGADFDFELQMAHMNEEMGGIETVLLPAARDHVTLSSTIIRQVVRLGGDVSPYVPANVAVALAEKFPAATSDAPSEAGEDPLAVEAGDHQQVDGDVDDGERHRSRQHQR</sequence>
<comment type="subcellular location">
    <subcellularLocation>
        <location evidence="9">Cytoplasm</location>
    </subcellularLocation>
</comment>
<feature type="region of interest" description="Disordered" evidence="10">
    <location>
        <begin position="158"/>
        <end position="198"/>
    </location>
</feature>
<dbReference type="EC" id="2.7.7.3" evidence="9"/>
<evidence type="ECO:0000256" key="5">
    <source>
        <dbReference type="ARBA" id="ARBA00022840"/>
    </source>
</evidence>
<evidence type="ECO:0000313" key="12">
    <source>
        <dbReference type="EMBL" id="QNP57144.1"/>
    </source>
</evidence>
<dbReference type="GO" id="GO:0005737">
    <property type="term" value="C:cytoplasm"/>
    <property type="evidence" value="ECO:0007669"/>
    <property type="project" value="UniProtKB-SubCell"/>
</dbReference>
<evidence type="ECO:0000256" key="6">
    <source>
        <dbReference type="ARBA" id="ARBA00022842"/>
    </source>
</evidence>
<keyword evidence="6 9" id="KW-0460">Magnesium</keyword>
<dbReference type="PRINTS" id="PR01020">
    <property type="entry name" value="LPSBIOSNTHSS"/>
</dbReference>
<dbReference type="PANTHER" id="PTHR21342">
    <property type="entry name" value="PHOSPHOPANTETHEINE ADENYLYLTRANSFERASE"/>
    <property type="match status" value="1"/>
</dbReference>
<dbReference type="InterPro" id="IPR014729">
    <property type="entry name" value="Rossmann-like_a/b/a_fold"/>
</dbReference>
<comment type="similarity">
    <text evidence="9">Belongs to the bacterial CoaD family.</text>
</comment>
<name>A0A7H0H9C8_9ACTN</name>
<evidence type="ECO:0000256" key="2">
    <source>
        <dbReference type="ARBA" id="ARBA00022679"/>
    </source>
</evidence>
<dbReference type="NCBIfam" id="TIGR00125">
    <property type="entry name" value="cyt_tran_rel"/>
    <property type="match status" value="1"/>
</dbReference>
<comment type="pathway">
    <text evidence="9">Cofactor biosynthesis; coenzyme A biosynthesis; CoA from (R)-pantothenate: step 4/5.</text>
</comment>
<accession>A0A7H0H9C8</accession>
<keyword evidence="7 9" id="KW-0173">Coenzyme A biosynthesis</keyword>
<keyword evidence="13" id="KW-1185">Reference proteome</keyword>
<feature type="binding site" evidence="9">
    <location>
        <position position="8"/>
    </location>
    <ligand>
        <name>substrate</name>
    </ligand>
</feature>
<keyword evidence="1 9" id="KW-0963">Cytoplasm</keyword>
<dbReference type="NCBIfam" id="TIGR01510">
    <property type="entry name" value="coaD_prev_kdtB"/>
    <property type="match status" value="1"/>
</dbReference>
<feature type="binding site" evidence="9">
    <location>
        <position position="40"/>
    </location>
    <ligand>
        <name>substrate</name>
    </ligand>
</feature>
<evidence type="ECO:0000256" key="10">
    <source>
        <dbReference type="SAM" id="MobiDB-lite"/>
    </source>
</evidence>
<feature type="binding site" evidence="9">
    <location>
        <position position="97"/>
    </location>
    <ligand>
        <name>ATP</name>
        <dbReference type="ChEBI" id="CHEBI:30616"/>
    </ligand>
</feature>
<evidence type="ECO:0000256" key="8">
    <source>
        <dbReference type="ARBA" id="ARBA00029346"/>
    </source>
</evidence>
<feature type="binding site" evidence="9">
    <location>
        <position position="72"/>
    </location>
    <ligand>
        <name>substrate</name>
    </ligand>
</feature>
<dbReference type="GO" id="GO:0015937">
    <property type="term" value="P:coenzyme A biosynthetic process"/>
    <property type="evidence" value="ECO:0007669"/>
    <property type="project" value="UniProtKB-UniRule"/>
</dbReference>
<feature type="binding site" evidence="9">
    <location>
        <position position="16"/>
    </location>
    <ligand>
        <name>ATP</name>
        <dbReference type="ChEBI" id="CHEBI:30616"/>
    </ligand>
</feature>
<feature type="binding site" evidence="9">
    <location>
        <begin position="8"/>
        <end position="9"/>
    </location>
    <ligand>
        <name>ATP</name>
        <dbReference type="ChEBI" id="CHEBI:30616"/>
    </ligand>
</feature>
<dbReference type="CDD" id="cd02163">
    <property type="entry name" value="PPAT"/>
    <property type="match status" value="1"/>
</dbReference>
<dbReference type="Proteomes" id="UP000516117">
    <property type="component" value="Chromosome"/>
</dbReference>
<protein>
    <recommendedName>
        <fullName evidence="9">Phosphopantetheine adenylyltransferase</fullName>
        <ecNumber evidence="9">2.7.7.3</ecNumber>
    </recommendedName>
    <alternativeName>
        <fullName evidence="9">Dephospho-CoA pyrophosphorylase</fullName>
    </alternativeName>
    <alternativeName>
        <fullName evidence="9">Pantetheine-phosphate adenylyltransferase</fullName>
        <shortName evidence="9">PPAT</shortName>
    </alternativeName>
</protein>
<dbReference type="Gene3D" id="3.40.50.620">
    <property type="entry name" value="HUPs"/>
    <property type="match status" value="1"/>
</dbReference>
<dbReference type="GO" id="GO:0004595">
    <property type="term" value="F:pantetheine-phosphate adenylyltransferase activity"/>
    <property type="evidence" value="ECO:0007669"/>
    <property type="project" value="UniProtKB-UniRule"/>
</dbReference>
<dbReference type="SUPFAM" id="SSF52374">
    <property type="entry name" value="Nucleotidylyl transferase"/>
    <property type="match status" value="1"/>
</dbReference>
<feature type="binding site" evidence="9">
    <location>
        <position position="86"/>
    </location>
    <ligand>
        <name>substrate</name>
    </ligand>
</feature>
<dbReference type="UniPathway" id="UPA00241">
    <property type="reaction ID" value="UER00355"/>
</dbReference>
<keyword evidence="5 9" id="KW-0067">ATP-binding</keyword>
<evidence type="ECO:0000256" key="4">
    <source>
        <dbReference type="ARBA" id="ARBA00022741"/>
    </source>
</evidence>
<comment type="cofactor">
    <cofactor evidence="9">
        <name>Mg(2+)</name>
        <dbReference type="ChEBI" id="CHEBI:18420"/>
    </cofactor>
</comment>
<comment type="function">
    <text evidence="9">Reversibly transfers an adenylyl group from ATP to 4'-phosphopantetheine, yielding dephospho-CoA (dPCoA) and pyrophosphate.</text>
</comment>
<dbReference type="HAMAP" id="MF_00151">
    <property type="entry name" value="PPAT_bact"/>
    <property type="match status" value="1"/>
</dbReference>
<feature type="binding site" evidence="9">
    <location>
        <begin position="121"/>
        <end position="127"/>
    </location>
    <ligand>
        <name>ATP</name>
        <dbReference type="ChEBI" id="CHEBI:30616"/>
    </ligand>
</feature>
<evidence type="ECO:0000256" key="9">
    <source>
        <dbReference type="HAMAP-Rule" id="MF_00151"/>
    </source>
</evidence>
<feature type="binding site" evidence="9">
    <location>
        <begin position="87"/>
        <end position="89"/>
    </location>
    <ligand>
        <name>ATP</name>
        <dbReference type="ChEBI" id="CHEBI:30616"/>
    </ligand>
</feature>
<keyword evidence="3 9" id="KW-0548">Nucleotidyltransferase</keyword>
<comment type="subunit">
    <text evidence="9">Homohexamer.</text>
</comment>
<evidence type="ECO:0000259" key="11">
    <source>
        <dbReference type="Pfam" id="PF01467"/>
    </source>
</evidence>
<feature type="site" description="Transition state stabilizer" evidence="9">
    <location>
        <position position="16"/>
    </location>
</feature>
<dbReference type="InterPro" id="IPR001980">
    <property type="entry name" value="PPAT"/>
</dbReference>
<feature type="domain" description="Cytidyltransferase-like" evidence="11">
    <location>
        <begin position="4"/>
        <end position="131"/>
    </location>
</feature>
<dbReference type="EMBL" id="CP060789">
    <property type="protein sequence ID" value="QNP57144.1"/>
    <property type="molecule type" value="Genomic_DNA"/>
</dbReference>
<evidence type="ECO:0000313" key="13">
    <source>
        <dbReference type="Proteomes" id="UP000516117"/>
    </source>
</evidence>
<dbReference type="GO" id="GO:0005524">
    <property type="term" value="F:ATP binding"/>
    <property type="evidence" value="ECO:0007669"/>
    <property type="project" value="UniProtKB-KW"/>
</dbReference>
<dbReference type="Pfam" id="PF01467">
    <property type="entry name" value="CTP_transf_like"/>
    <property type="match status" value="1"/>
</dbReference>
<proteinExistence type="inferred from homology"/>
<keyword evidence="4 9" id="KW-0547">Nucleotide-binding</keyword>
<evidence type="ECO:0000256" key="3">
    <source>
        <dbReference type="ARBA" id="ARBA00022695"/>
    </source>
</evidence>